<keyword evidence="4 8" id="KW-0812">Transmembrane</keyword>
<comment type="subcellular location">
    <subcellularLocation>
        <location evidence="1">Membrane</location>
        <topology evidence="1">Multi-pass membrane protein</topology>
    </subcellularLocation>
</comment>
<gene>
    <name evidence="10" type="ORF">TH66_21665</name>
    <name evidence="11" type="ORF">TR74_12845</name>
</gene>
<dbReference type="SUPFAM" id="SSF144091">
    <property type="entry name" value="Rhomboid-like"/>
    <property type="match status" value="1"/>
</dbReference>
<evidence type="ECO:0000256" key="5">
    <source>
        <dbReference type="ARBA" id="ARBA00022801"/>
    </source>
</evidence>
<evidence type="ECO:0000256" key="6">
    <source>
        <dbReference type="ARBA" id="ARBA00022989"/>
    </source>
</evidence>
<reference evidence="10 13" key="2">
    <citation type="submission" date="2015-02" db="EMBL/GenBank/DDBJ databases">
        <title>Physiological reanalysis, assessment of diazotrophy, and genome sequences of multiple isolates of Streptomyces thermoautotrophicus.</title>
        <authorList>
            <person name="MacKellar D.C."/>
            <person name="Lieber L."/>
            <person name="Norman J."/>
            <person name="Bolger A."/>
            <person name="Tobin C."/>
            <person name="Murray J.W."/>
            <person name="Prell J."/>
        </authorList>
    </citation>
    <scope>NUCLEOTIDE SEQUENCE [LARGE SCALE GENOMIC DNA]</scope>
    <source>
        <strain evidence="10 13">UBT1</strain>
    </source>
</reference>
<evidence type="ECO:0000256" key="8">
    <source>
        <dbReference type="SAM" id="Phobius"/>
    </source>
</evidence>
<feature type="transmembrane region" description="Helical" evidence="8">
    <location>
        <begin position="109"/>
        <end position="129"/>
    </location>
</feature>
<evidence type="ECO:0000256" key="2">
    <source>
        <dbReference type="ARBA" id="ARBA00009045"/>
    </source>
</evidence>
<dbReference type="GO" id="GO:0004252">
    <property type="term" value="F:serine-type endopeptidase activity"/>
    <property type="evidence" value="ECO:0007669"/>
    <property type="project" value="InterPro"/>
</dbReference>
<evidence type="ECO:0000256" key="1">
    <source>
        <dbReference type="ARBA" id="ARBA00004141"/>
    </source>
</evidence>
<evidence type="ECO:0000313" key="10">
    <source>
        <dbReference type="EMBL" id="KWW98305.1"/>
    </source>
</evidence>
<keyword evidence="6 8" id="KW-1133">Transmembrane helix</keyword>
<dbReference type="Pfam" id="PF01694">
    <property type="entry name" value="Rhomboid"/>
    <property type="match status" value="1"/>
</dbReference>
<dbReference type="PANTHER" id="PTHR43066">
    <property type="entry name" value="RHOMBOID-RELATED PROTEIN"/>
    <property type="match status" value="1"/>
</dbReference>
<proteinExistence type="inferred from homology"/>
<evidence type="ECO:0000256" key="4">
    <source>
        <dbReference type="ARBA" id="ARBA00022692"/>
    </source>
</evidence>
<comment type="similarity">
    <text evidence="2">Belongs to the peptidase S54 family.</text>
</comment>
<dbReference type="GO" id="GO:0006508">
    <property type="term" value="P:proteolysis"/>
    <property type="evidence" value="ECO:0007669"/>
    <property type="project" value="UniProtKB-KW"/>
</dbReference>
<keyword evidence="5" id="KW-0378">Hydrolase</keyword>
<protein>
    <recommendedName>
        <fullName evidence="9">Peptidase S54 rhomboid domain-containing protein</fullName>
    </recommendedName>
</protein>
<dbReference type="AlphaFoldDB" id="A0A132MKM3"/>
<comment type="caution">
    <text evidence="10">The sequence shown here is derived from an EMBL/GenBank/DDBJ whole genome shotgun (WGS) entry which is preliminary data.</text>
</comment>
<feature type="domain" description="Peptidase S54 rhomboid" evidence="9">
    <location>
        <begin position="46"/>
        <end position="181"/>
    </location>
</feature>
<dbReference type="Gene3D" id="1.20.1540.10">
    <property type="entry name" value="Rhomboid-like"/>
    <property type="match status" value="1"/>
</dbReference>
<feature type="transmembrane region" description="Helical" evidence="8">
    <location>
        <begin position="59"/>
        <end position="77"/>
    </location>
</feature>
<evidence type="ECO:0000313" key="13">
    <source>
        <dbReference type="Proteomes" id="UP000070659"/>
    </source>
</evidence>
<feature type="transmembrane region" description="Helical" evidence="8">
    <location>
        <begin position="136"/>
        <end position="154"/>
    </location>
</feature>
<evidence type="ECO:0000256" key="7">
    <source>
        <dbReference type="ARBA" id="ARBA00023136"/>
    </source>
</evidence>
<organism evidence="10 13">
    <name type="scientific">Carbonactinospora thermoautotrophica</name>
    <dbReference type="NCBI Taxonomy" id="1469144"/>
    <lineage>
        <taxon>Bacteria</taxon>
        <taxon>Bacillati</taxon>
        <taxon>Actinomycetota</taxon>
        <taxon>Actinomycetes</taxon>
        <taxon>Kitasatosporales</taxon>
        <taxon>Carbonactinosporaceae</taxon>
        <taxon>Carbonactinospora</taxon>
    </lineage>
</organism>
<dbReference type="PATRIC" id="fig|1469144.8.peg.975"/>
<dbReference type="Proteomes" id="UP000070659">
    <property type="component" value="Unassembled WGS sequence"/>
</dbReference>
<dbReference type="EMBL" id="JYIK01000924">
    <property type="protein sequence ID" value="KWX08900.1"/>
    <property type="molecule type" value="Genomic_DNA"/>
</dbReference>
<feature type="transmembrane region" description="Helical" evidence="8">
    <location>
        <begin position="160"/>
        <end position="179"/>
    </location>
</feature>
<name>A0A132MKM3_9ACTN</name>
<dbReference type="PANTHER" id="PTHR43066:SF1">
    <property type="entry name" value="RHOMBOID PROTEIN 2"/>
    <property type="match status" value="1"/>
</dbReference>
<evidence type="ECO:0000313" key="12">
    <source>
        <dbReference type="Proteomes" id="UP000070598"/>
    </source>
</evidence>
<feature type="transmembrane region" description="Helical" evidence="8">
    <location>
        <begin position="84"/>
        <end position="103"/>
    </location>
</feature>
<evidence type="ECO:0000259" key="9">
    <source>
        <dbReference type="Pfam" id="PF01694"/>
    </source>
</evidence>
<dbReference type="InterPro" id="IPR035952">
    <property type="entry name" value="Rhomboid-like_sf"/>
</dbReference>
<evidence type="ECO:0000256" key="3">
    <source>
        <dbReference type="ARBA" id="ARBA00022670"/>
    </source>
</evidence>
<evidence type="ECO:0000313" key="11">
    <source>
        <dbReference type="EMBL" id="KWX08900.1"/>
    </source>
</evidence>
<dbReference type="GO" id="GO:0016020">
    <property type="term" value="C:membrane"/>
    <property type="evidence" value="ECO:0007669"/>
    <property type="project" value="UniProtKB-SubCell"/>
</dbReference>
<keyword evidence="7 8" id="KW-0472">Membrane</keyword>
<reference evidence="12" key="1">
    <citation type="submission" date="2015-02" db="EMBL/GenBank/DDBJ databases">
        <title>Physiological reanalysis, assessment of diazotrophy, and genome sequences of multiple isolates of Streptomyces thermoautotrophicus.</title>
        <authorList>
            <person name="MacKellar D.C."/>
            <person name="Lieber L."/>
            <person name="Norman J."/>
            <person name="Bolger A."/>
            <person name="Tobin C."/>
            <person name="Murray J.W."/>
            <person name="Friesen M."/>
            <person name="Prell J."/>
        </authorList>
    </citation>
    <scope>NUCLEOTIDE SEQUENCE [LARGE SCALE GENOMIC DNA]</scope>
    <source>
        <strain evidence="12">UBT1</strain>
    </source>
</reference>
<sequence>MRDRVRRAVVTVLALLGVMWCLKLVAALDPGLMLTYGITPRREDGLVHIFTAPFLHLNFGHLVGNSIPLAVLGFLAALRGLVRFLAITLVVIVVSGLGVWLVAPTGSVTLGASGIVFGYFAYLVVRGFLDLRLGDIAIGLLVLLLYGGILWGVLPTHRDISWQAHLFGLLGGLLAAWMLRRRPTRGDGM</sequence>
<dbReference type="EMBL" id="JYIJ01000019">
    <property type="protein sequence ID" value="KWW98305.1"/>
    <property type="molecule type" value="Genomic_DNA"/>
</dbReference>
<dbReference type="Proteomes" id="UP000070598">
    <property type="component" value="Unassembled WGS sequence"/>
</dbReference>
<keyword evidence="3" id="KW-0645">Protease</keyword>
<accession>A0A132MKM3</accession>
<dbReference type="InterPro" id="IPR022764">
    <property type="entry name" value="Peptidase_S54_rhomboid_dom"/>
</dbReference>